<proteinExistence type="predicted"/>
<evidence type="ECO:0000256" key="1">
    <source>
        <dbReference type="SAM" id="MobiDB-lite"/>
    </source>
</evidence>
<evidence type="ECO:0000313" key="2">
    <source>
        <dbReference type="EMBL" id="GFD47554.1"/>
    </source>
</evidence>
<sequence length="43" mass="5010">KQELGKLEVGKPGVDKQEREENQEDEFDLTSSEDVSWYFLGYS</sequence>
<name>A0A699WSW8_TANCI</name>
<dbReference type="EMBL" id="BKCJ011701947">
    <property type="protein sequence ID" value="GFD47554.1"/>
    <property type="molecule type" value="Genomic_DNA"/>
</dbReference>
<protein>
    <submittedName>
        <fullName evidence="2">Uncharacterized protein</fullName>
    </submittedName>
</protein>
<reference evidence="2" key="1">
    <citation type="journal article" date="2019" name="Sci. Rep.">
        <title>Draft genome of Tanacetum cinerariifolium, the natural source of mosquito coil.</title>
        <authorList>
            <person name="Yamashiro T."/>
            <person name="Shiraishi A."/>
            <person name="Satake H."/>
            <person name="Nakayama K."/>
        </authorList>
    </citation>
    <scope>NUCLEOTIDE SEQUENCE</scope>
</reference>
<feature type="compositionally biased region" description="Basic and acidic residues" evidence="1">
    <location>
        <begin position="1"/>
        <end position="20"/>
    </location>
</feature>
<organism evidence="2">
    <name type="scientific">Tanacetum cinerariifolium</name>
    <name type="common">Dalmatian daisy</name>
    <name type="synonym">Chrysanthemum cinerariifolium</name>
    <dbReference type="NCBI Taxonomy" id="118510"/>
    <lineage>
        <taxon>Eukaryota</taxon>
        <taxon>Viridiplantae</taxon>
        <taxon>Streptophyta</taxon>
        <taxon>Embryophyta</taxon>
        <taxon>Tracheophyta</taxon>
        <taxon>Spermatophyta</taxon>
        <taxon>Magnoliopsida</taxon>
        <taxon>eudicotyledons</taxon>
        <taxon>Gunneridae</taxon>
        <taxon>Pentapetalae</taxon>
        <taxon>asterids</taxon>
        <taxon>campanulids</taxon>
        <taxon>Asterales</taxon>
        <taxon>Asteraceae</taxon>
        <taxon>Asteroideae</taxon>
        <taxon>Anthemideae</taxon>
        <taxon>Anthemidinae</taxon>
        <taxon>Tanacetum</taxon>
    </lineage>
</organism>
<feature type="region of interest" description="Disordered" evidence="1">
    <location>
        <begin position="1"/>
        <end position="30"/>
    </location>
</feature>
<dbReference type="AlphaFoldDB" id="A0A699WSW8"/>
<feature type="non-terminal residue" evidence="2">
    <location>
        <position position="1"/>
    </location>
</feature>
<comment type="caution">
    <text evidence="2">The sequence shown here is derived from an EMBL/GenBank/DDBJ whole genome shotgun (WGS) entry which is preliminary data.</text>
</comment>
<accession>A0A699WSW8</accession>
<gene>
    <name evidence="2" type="ORF">Tci_919523</name>
</gene>